<dbReference type="EMBL" id="UXUI01010654">
    <property type="protein sequence ID" value="VDD95481.1"/>
    <property type="molecule type" value="Genomic_DNA"/>
</dbReference>
<gene>
    <name evidence="2" type="ORF">EVEC_LOCUS10232</name>
</gene>
<evidence type="ECO:0000313" key="4">
    <source>
        <dbReference type="WBParaSite" id="EVEC_0001090701-mRNA-1"/>
    </source>
</evidence>
<accession>A0A0N4VJ86</accession>
<dbReference type="InterPro" id="IPR053302">
    <property type="entry name" value="CRAL-TRIO_domain"/>
</dbReference>
<keyword evidence="3" id="KW-1185">Reference proteome</keyword>
<dbReference type="PROSITE" id="PS50191">
    <property type="entry name" value="CRAL_TRIO"/>
    <property type="match status" value="1"/>
</dbReference>
<evidence type="ECO:0000259" key="1">
    <source>
        <dbReference type="PROSITE" id="PS50191"/>
    </source>
</evidence>
<dbReference type="WBParaSite" id="EVEC_0001090701-mRNA-1">
    <property type="protein sequence ID" value="EVEC_0001090701-mRNA-1"/>
    <property type="gene ID" value="EVEC_0001090701"/>
</dbReference>
<dbReference type="Proteomes" id="UP000274131">
    <property type="component" value="Unassembled WGS sequence"/>
</dbReference>
<dbReference type="AlphaFoldDB" id="A0A0N4VJ86"/>
<sequence length="392" mass="44980">MTPYYDTDFNLLRWLQGHDYKLDIIVPKLRNHLLFRRSAWDLDNYAKKKRDHPIHAHWKSGLTGRAVLTPNAVVNIEQTGSNDYTGLLRSYTGLEILKARLYDLELMLKAVMDLEAETGEQASILYVMDLENLKFDKNLLGLITGPLSSVATIMSEHYVELIHTFVLVHVPTFISTLWALARPLLPEKTRNKVKIFGSNWREEVVKIAVPETLPTFWNEPGEDVSKKANYTLSDHIQLSLLFFLVSRSKNWCNYLFFFCFLKLFKAPVERAVPYDPANYIDKTAILENMEVTAVPPGKTLLIPGYGTKGQVMHWKVDADGNFGLCLYFTEDENETDLDKMRPKIPGPTVVPIEDTVICDSTGFYKLWFSNAHAWFHTLKLHYSQVFQDAPAN</sequence>
<dbReference type="PANTHER" id="PTHR47159:SF3">
    <property type="entry name" value="CRAL-TRIO DOMAIN-CONTAINING PROTEIN"/>
    <property type="match status" value="1"/>
</dbReference>
<protein>
    <submittedName>
        <fullName evidence="4">CRAL-TRIO domain-containing protein</fullName>
    </submittedName>
</protein>
<dbReference type="Gene3D" id="3.40.525.10">
    <property type="entry name" value="CRAL-TRIO lipid binding domain"/>
    <property type="match status" value="1"/>
</dbReference>
<reference evidence="4" key="1">
    <citation type="submission" date="2017-02" db="UniProtKB">
        <authorList>
            <consortium name="WormBaseParasite"/>
        </authorList>
    </citation>
    <scope>IDENTIFICATION</scope>
</reference>
<dbReference type="SUPFAM" id="SSF52087">
    <property type="entry name" value="CRAL/TRIO domain"/>
    <property type="match status" value="1"/>
</dbReference>
<dbReference type="InterPro" id="IPR001251">
    <property type="entry name" value="CRAL-TRIO_dom"/>
</dbReference>
<evidence type="ECO:0000313" key="3">
    <source>
        <dbReference type="Proteomes" id="UP000274131"/>
    </source>
</evidence>
<dbReference type="Gene3D" id="2.60.120.680">
    <property type="entry name" value="GOLD domain"/>
    <property type="match status" value="1"/>
</dbReference>
<feature type="domain" description="CRAL-TRIO" evidence="1">
    <location>
        <begin position="50"/>
        <end position="225"/>
    </location>
</feature>
<reference evidence="2 3" key="2">
    <citation type="submission" date="2018-10" db="EMBL/GenBank/DDBJ databases">
        <authorList>
            <consortium name="Pathogen Informatics"/>
        </authorList>
    </citation>
    <scope>NUCLEOTIDE SEQUENCE [LARGE SCALE GENOMIC DNA]</scope>
</reference>
<dbReference type="InterPro" id="IPR036598">
    <property type="entry name" value="GOLD_dom_sf"/>
</dbReference>
<dbReference type="OrthoDB" id="1434354at2759"/>
<dbReference type="SUPFAM" id="SSF101576">
    <property type="entry name" value="Supernatant protein factor (SPF), C-terminal domain"/>
    <property type="match status" value="1"/>
</dbReference>
<dbReference type="SMART" id="SM00516">
    <property type="entry name" value="SEC14"/>
    <property type="match status" value="1"/>
</dbReference>
<name>A0A0N4VJ86_ENTVE</name>
<organism evidence="4">
    <name type="scientific">Enterobius vermicularis</name>
    <name type="common">Human pinworm</name>
    <dbReference type="NCBI Taxonomy" id="51028"/>
    <lineage>
        <taxon>Eukaryota</taxon>
        <taxon>Metazoa</taxon>
        <taxon>Ecdysozoa</taxon>
        <taxon>Nematoda</taxon>
        <taxon>Chromadorea</taxon>
        <taxon>Rhabditida</taxon>
        <taxon>Spirurina</taxon>
        <taxon>Oxyuridomorpha</taxon>
        <taxon>Oxyuroidea</taxon>
        <taxon>Oxyuridae</taxon>
        <taxon>Enterobius</taxon>
    </lineage>
</organism>
<dbReference type="STRING" id="51028.A0A0N4VJ86"/>
<dbReference type="Pfam" id="PF00650">
    <property type="entry name" value="CRAL_TRIO"/>
    <property type="match status" value="1"/>
</dbReference>
<dbReference type="Pfam" id="PF25883">
    <property type="entry name" value="F28H7_8_C"/>
    <property type="match status" value="1"/>
</dbReference>
<proteinExistence type="predicted"/>
<dbReference type="InterPro" id="IPR058960">
    <property type="entry name" value="Ctg-1-like_C"/>
</dbReference>
<dbReference type="CDD" id="cd00170">
    <property type="entry name" value="SEC14"/>
    <property type="match status" value="1"/>
</dbReference>
<dbReference type="PANTHER" id="PTHR47159">
    <property type="entry name" value="PROTEIN CBG07705-RELATED"/>
    <property type="match status" value="1"/>
</dbReference>
<dbReference type="InterPro" id="IPR036865">
    <property type="entry name" value="CRAL-TRIO_dom_sf"/>
</dbReference>
<evidence type="ECO:0000313" key="2">
    <source>
        <dbReference type="EMBL" id="VDD95481.1"/>
    </source>
</evidence>